<comment type="cofactor">
    <cofactor evidence="3">
        <name>Zn(2+)</name>
        <dbReference type="ChEBI" id="CHEBI:29105"/>
    </cofactor>
    <text evidence="3">Binds 1 divalent metal cation per subunit.</text>
</comment>
<keyword evidence="1" id="KW-0378">Hydrolase</keyword>
<keyword evidence="3" id="KW-0862">Zinc</keyword>
<dbReference type="Proteomes" id="UP000661006">
    <property type="component" value="Unassembled WGS sequence"/>
</dbReference>
<dbReference type="GeneID" id="81474236"/>
<reference evidence="5" key="2">
    <citation type="submission" date="2020-11" db="EMBL/GenBank/DDBJ databases">
        <title>Description of novel Gluconobacter species.</title>
        <authorList>
            <person name="Cleenwerck I."/>
            <person name="Cnockaert M."/>
            <person name="Borremans W."/>
            <person name="Wieme A.D."/>
            <person name="De Vuyst L."/>
            <person name="Vandamme P."/>
        </authorList>
    </citation>
    <scope>NUCLEOTIDE SEQUENCE</scope>
    <source>
        <strain evidence="5">R71697</strain>
    </source>
</reference>
<evidence type="ECO:0000313" key="6">
    <source>
        <dbReference type="Proteomes" id="UP000661006"/>
    </source>
</evidence>
<dbReference type="GO" id="GO:0046872">
    <property type="term" value="F:metal ion binding"/>
    <property type="evidence" value="ECO:0007669"/>
    <property type="project" value="UniProtKB-KW"/>
</dbReference>
<dbReference type="InterPro" id="IPR005511">
    <property type="entry name" value="SMP-30"/>
</dbReference>
<feature type="domain" description="SMP-30/Gluconolactonase/LRE-like region" evidence="4">
    <location>
        <begin position="52"/>
        <end position="303"/>
    </location>
</feature>
<reference evidence="5" key="1">
    <citation type="submission" date="2020-04" db="EMBL/GenBank/DDBJ databases">
        <authorList>
            <person name="Sombolestani A."/>
        </authorList>
    </citation>
    <scope>NUCLEOTIDE SEQUENCE</scope>
    <source>
        <strain evidence="5">R71697</strain>
    </source>
</reference>
<feature type="binding site" evidence="3">
    <location>
        <position position="163"/>
    </location>
    <ligand>
        <name>substrate</name>
    </ligand>
</feature>
<evidence type="ECO:0000259" key="4">
    <source>
        <dbReference type="Pfam" id="PF08450"/>
    </source>
</evidence>
<dbReference type="PRINTS" id="PR01790">
    <property type="entry name" value="SMP30FAMILY"/>
</dbReference>
<organism evidence="5 6">
    <name type="scientific">Gluconobacter japonicus</name>
    <dbReference type="NCBI Taxonomy" id="376620"/>
    <lineage>
        <taxon>Bacteria</taxon>
        <taxon>Pseudomonadati</taxon>
        <taxon>Pseudomonadota</taxon>
        <taxon>Alphaproteobacteria</taxon>
        <taxon>Acetobacterales</taxon>
        <taxon>Acetobacteraceae</taxon>
        <taxon>Gluconobacter</taxon>
    </lineage>
</organism>
<evidence type="ECO:0000256" key="3">
    <source>
        <dbReference type="PIRSR" id="PIRSR605511-2"/>
    </source>
</evidence>
<keyword evidence="3" id="KW-0479">Metal-binding</keyword>
<dbReference type="InterPro" id="IPR051262">
    <property type="entry name" value="SMP-30/CGR1_Lactonase"/>
</dbReference>
<feature type="binding site" evidence="3">
    <location>
        <position position="53"/>
    </location>
    <ligand>
        <name>a divalent metal cation</name>
        <dbReference type="ChEBI" id="CHEBI:60240"/>
    </ligand>
</feature>
<evidence type="ECO:0000313" key="5">
    <source>
        <dbReference type="EMBL" id="MBF0870408.1"/>
    </source>
</evidence>
<dbReference type="PANTHER" id="PTHR47572">
    <property type="entry name" value="LIPOPROTEIN-RELATED"/>
    <property type="match status" value="1"/>
</dbReference>
<dbReference type="SUPFAM" id="SSF63829">
    <property type="entry name" value="Calcium-dependent phosphotriesterase"/>
    <property type="match status" value="1"/>
</dbReference>
<dbReference type="InterPro" id="IPR013658">
    <property type="entry name" value="SGL"/>
</dbReference>
<gene>
    <name evidence="5" type="ORF">HKD32_05970</name>
</gene>
<dbReference type="InterPro" id="IPR011042">
    <property type="entry name" value="6-blade_b-propeller_TolB-like"/>
</dbReference>
<dbReference type="PANTHER" id="PTHR47572:SF4">
    <property type="entry name" value="LACTONASE DRP35"/>
    <property type="match status" value="1"/>
</dbReference>
<dbReference type="Pfam" id="PF08450">
    <property type="entry name" value="SGL"/>
    <property type="match status" value="1"/>
</dbReference>
<feature type="binding site" evidence="3">
    <location>
        <position position="249"/>
    </location>
    <ligand>
        <name>a divalent metal cation</name>
        <dbReference type="ChEBI" id="CHEBI:60240"/>
    </ligand>
</feature>
<dbReference type="EMBL" id="JABCQN010000002">
    <property type="protein sequence ID" value="MBF0870408.1"/>
    <property type="molecule type" value="Genomic_DNA"/>
</dbReference>
<dbReference type="AlphaFoldDB" id="A0A9Q2IRR7"/>
<dbReference type="GO" id="GO:0016787">
    <property type="term" value="F:hydrolase activity"/>
    <property type="evidence" value="ECO:0007669"/>
    <property type="project" value="UniProtKB-KW"/>
</dbReference>
<feature type="binding site" evidence="3">
    <location>
        <position position="139"/>
    </location>
    <ligand>
        <name>substrate</name>
    </ligand>
</feature>
<dbReference type="Gene3D" id="2.120.10.30">
    <property type="entry name" value="TolB, C-terminal domain"/>
    <property type="match status" value="1"/>
</dbReference>
<dbReference type="RefSeq" id="WP_194257692.1">
    <property type="nucleotide sequence ID" value="NZ_JABCQN010000002.1"/>
</dbReference>
<accession>A0A9Q2IRR7</accession>
<feature type="binding site" evidence="3">
    <location>
        <position position="196"/>
    </location>
    <ligand>
        <name>a divalent metal cation</name>
        <dbReference type="ChEBI" id="CHEBI:60240"/>
    </ligand>
</feature>
<evidence type="ECO:0000256" key="2">
    <source>
        <dbReference type="PIRSR" id="PIRSR605511-1"/>
    </source>
</evidence>
<feature type="active site" description="Proton donor/acceptor" evidence="2">
    <location>
        <position position="249"/>
    </location>
</feature>
<sequence length="314" mass="34529">MKNVLIGTFLRRAGAPRILGIMPGLRINDPLLAAVLDFDTPLLLLHEGTTHGEGPVWDAEGNRLIWSDVISRRLMAWHPDGHVHTVLDPTWFINGNALLSDGTMAHCEHGRRCISISHPGKEALPLITHYQGGRLNSPNDIVAGPHDTLWFTDPVFGITSPREGYIADPELPHRSVYRYHRPSATLTRMADLDQPNGLAFSPSGQTLYVSDTSRAIGGATHAIQAFTVAENGTLSEEHPFYSVEHGIPDGLAVDQRGWIWTTSETGIHILDSSGCPLGFIRLPYTPTNCTFGGSDNRRLFITCNQHLLALDLRD</sequence>
<proteinExistence type="predicted"/>
<comment type="caution">
    <text evidence="5">The sequence shown here is derived from an EMBL/GenBank/DDBJ whole genome shotgun (WGS) entry which is preliminary data.</text>
</comment>
<protein>
    <submittedName>
        <fullName evidence="5">SMP-30/gluconolactonase/LRE family protein</fullName>
    </submittedName>
</protein>
<name>A0A9Q2IRR7_GLUJA</name>
<evidence type="ECO:0000256" key="1">
    <source>
        <dbReference type="ARBA" id="ARBA00022801"/>
    </source>
</evidence>